<comment type="function">
    <text evidence="8">Catalyzes the methylthiolation of an aspartic acid residue of ribosomal protein uS12.</text>
</comment>
<feature type="binding site" evidence="8">
    <location>
        <position position="92"/>
    </location>
    <ligand>
        <name>[4Fe-4S] cluster</name>
        <dbReference type="ChEBI" id="CHEBI:49883"/>
        <label>1</label>
    </ligand>
</feature>
<keyword evidence="13" id="KW-1185">Reference proteome</keyword>
<comment type="subcellular location">
    <subcellularLocation>
        <location evidence="8">Cytoplasm</location>
    </subcellularLocation>
</comment>
<dbReference type="CDD" id="cd01335">
    <property type="entry name" value="Radical_SAM"/>
    <property type="match status" value="1"/>
</dbReference>
<dbReference type="Pfam" id="PF18693">
    <property type="entry name" value="TRAM_2"/>
    <property type="match status" value="1"/>
</dbReference>
<dbReference type="HAMAP" id="MF_01865">
    <property type="entry name" value="MTTase_RimO"/>
    <property type="match status" value="1"/>
</dbReference>
<evidence type="ECO:0000313" key="13">
    <source>
        <dbReference type="Proteomes" id="UP000002191"/>
    </source>
</evidence>
<dbReference type="Gene3D" id="3.80.30.20">
    <property type="entry name" value="tm_1862 like domain"/>
    <property type="match status" value="1"/>
</dbReference>
<feature type="domain" description="Radical SAM core" evidence="11">
    <location>
        <begin position="142"/>
        <end position="371"/>
    </location>
</feature>
<dbReference type="InterPro" id="IPR006638">
    <property type="entry name" value="Elp3/MiaA/NifB-like_rSAM"/>
</dbReference>
<dbReference type="SMART" id="SM00729">
    <property type="entry name" value="Elp3"/>
    <property type="match status" value="1"/>
</dbReference>
<feature type="binding site" evidence="8">
    <location>
        <position position="53"/>
    </location>
    <ligand>
        <name>[4Fe-4S] cluster</name>
        <dbReference type="ChEBI" id="CHEBI:49883"/>
        <label>1</label>
    </ligand>
</feature>
<dbReference type="PANTHER" id="PTHR43837">
    <property type="entry name" value="RIBOSOMAL PROTEIN S12 METHYLTHIOTRANSFERASE RIMO"/>
    <property type="match status" value="1"/>
</dbReference>
<protein>
    <recommendedName>
        <fullName evidence="8">Ribosomal protein uS12 methylthiotransferase RimO</fullName>
        <shortName evidence="8">uS12 MTTase</shortName>
        <shortName evidence="8">uS12 methylthiotransferase</shortName>
        <ecNumber evidence="8">2.8.4.4</ecNumber>
    </recommendedName>
    <alternativeName>
        <fullName evidence="8">Ribosomal protein uS12 (aspartate-C(3))-methylthiotransferase</fullName>
    </alternativeName>
    <alternativeName>
        <fullName evidence="8">Ribosome maturation factor RimO</fullName>
    </alternativeName>
</protein>
<gene>
    <name evidence="8" type="primary">rimO</name>
    <name evidence="12" type="ordered locus">Daes_2990</name>
</gene>
<keyword evidence="1 8" id="KW-0004">4Fe-4S</keyword>
<comment type="cofactor">
    <cofactor evidence="8">
        <name>[4Fe-4S] cluster</name>
        <dbReference type="ChEBI" id="CHEBI:49883"/>
    </cofactor>
    <text evidence="8">Binds 2 [4Fe-4S] clusters. One cluster is coordinated with 3 cysteines and an exchangeable S-adenosyl-L-methionine.</text>
</comment>
<evidence type="ECO:0000256" key="3">
    <source>
        <dbReference type="ARBA" id="ARBA00022679"/>
    </source>
</evidence>
<dbReference type="SUPFAM" id="SSF102114">
    <property type="entry name" value="Radical SAM enzymes"/>
    <property type="match status" value="1"/>
</dbReference>
<dbReference type="PROSITE" id="PS50926">
    <property type="entry name" value="TRAM"/>
    <property type="match status" value="1"/>
</dbReference>
<dbReference type="Gene3D" id="3.40.50.12160">
    <property type="entry name" value="Methylthiotransferase, N-terminal domain"/>
    <property type="match status" value="1"/>
</dbReference>
<keyword evidence="3 8" id="KW-0808">Transferase</keyword>
<dbReference type="GO" id="GO:0051539">
    <property type="term" value="F:4 iron, 4 sulfur cluster binding"/>
    <property type="evidence" value="ECO:0007669"/>
    <property type="project" value="UniProtKB-UniRule"/>
</dbReference>
<reference evidence="13" key="1">
    <citation type="submission" date="2010-12" db="EMBL/GenBank/DDBJ databases">
        <title>Complete sequence of Desulfovibrio aespoeensis Aspo-2.</title>
        <authorList>
            <consortium name="US DOE Joint Genome Institute"/>
            <person name="Lucas S."/>
            <person name="Copeland A."/>
            <person name="Lapidus A."/>
            <person name="Cheng J.-F."/>
            <person name="Goodwin L."/>
            <person name="Pitluck S."/>
            <person name="Chertkov O."/>
            <person name="Misra M."/>
            <person name="Detter J.C."/>
            <person name="Han C."/>
            <person name="Tapia R."/>
            <person name="Land M."/>
            <person name="Hauser L."/>
            <person name="Kyrpides N."/>
            <person name="Ivanova N."/>
            <person name="Ovchinnikova G."/>
            <person name="Pedersen K."/>
            <person name="Jagevall S."/>
            <person name="Hazen T."/>
            <person name="Woyke T."/>
        </authorList>
    </citation>
    <scope>NUCLEOTIDE SEQUENCE [LARGE SCALE GENOMIC DNA]</scope>
    <source>
        <strain evidence="13">ATCC 700646 / DSM 10631 / Aspo-2</strain>
    </source>
</reference>
<feature type="binding site" evidence="8">
    <location>
        <position position="156"/>
    </location>
    <ligand>
        <name>[4Fe-4S] cluster</name>
        <dbReference type="ChEBI" id="CHEBI:49883"/>
        <label>2</label>
        <note>4Fe-4S-S-AdoMet</note>
    </ligand>
</feature>
<dbReference type="FunFam" id="3.80.30.20:FF:000001">
    <property type="entry name" value="tRNA-2-methylthio-N(6)-dimethylallyladenosine synthase 2"/>
    <property type="match status" value="1"/>
</dbReference>
<dbReference type="SFLD" id="SFLDG01082">
    <property type="entry name" value="B12-binding_domain_containing"/>
    <property type="match status" value="1"/>
</dbReference>
<dbReference type="InterPro" id="IPR013848">
    <property type="entry name" value="Methylthiotransferase_N"/>
</dbReference>
<feature type="binding site" evidence="8">
    <location>
        <position position="163"/>
    </location>
    <ligand>
        <name>[4Fe-4S] cluster</name>
        <dbReference type="ChEBI" id="CHEBI:49883"/>
        <label>2</label>
        <note>4Fe-4S-S-AdoMet</note>
    </ligand>
</feature>
<comment type="catalytic activity">
    <reaction evidence="8">
        <text>L-aspartate(89)-[ribosomal protein uS12]-hydrogen + (sulfur carrier)-SH + AH2 + 2 S-adenosyl-L-methionine = 3-methylsulfanyl-L-aspartate(89)-[ribosomal protein uS12]-hydrogen + (sulfur carrier)-H + 5'-deoxyadenosine + L-methionine + A + S-adenosyl-L-homocysteine + 2 H(+)</text>
        <dbReference type="Rhea" id="RHEA:37087"/>
        <dbReference type="Rhea" id="RHEA-COMP:10460"/>
        <dbReference type="Rhea" id="RHEA-COMP:10461"/>
        <dbReference type="Rhea" id="RHEA-COMP:14737"/>
        <dbReference type="Rhea" id="RHEA-COMP:14739"/>
        <dbReference type="ChEBI" id="CHEBI:13193"/>
        <dbReference type="ChEBI" id="CHEBI:15378"/>
        <dbReference type="ChEBI" id="CHEBI:17319"/>
        <dbReference type="ChEBI" id="CHEBI:17499"/>
        <dbReference type="ChEBI" id="CHEBI:29917"/>
        <dbReference type="ChEBI" id="CHEBI:29961"/>
        <dbReference type="ChEBI" id="CHEBI:57844"/>
        <dbReference type="ChEBI" id="CHEBI:57856"/>
        <dbReference type="ChEBI" id="CHEBI:59789"/>
        <dbReference type="ChEBI" id="CHEBI:64428"/>
        <dbReference type="ChEBI" id="CHEBI:73599"/>
        <dbReference type="EC" id="2.8.4.4"/>
    </reaction>
</comment>
<dbReference type="InterPro" id="IPR012340">
    <property type="entry name" value="NA-bd_OB-fold"/>
</dbReference>
<dbReference type="HOGENOM" id="CLU_018697_0_1_7"/>
<evidence type="ECO:0000256" key="8">
    <source>
        <dbReference type="HAMAP-Rule" id="MF_01865"/>
    </source>
</evidence>
<feature type="domain" description="MTTase N-terminal" evidence="10">
    <location>
        <begin position="9"/>
        <end position="129"/>
    </location>
</feature>
<evidence type="ECO:0000313" key="12">
    <source>
        <dbReference type="EMBL" id="ADU63984.1"/>
    </source>
</evidence>
<comment type="similarity">
    <text evidence="8">Belongs to the methylthiotransferase family. RimO subfamily.</text>
</comment>
<dbReference type="InterPro" id="IPR058240">
    <property type="entry name" value="rSAM_sf"/>
</dbReference>
<name>E6VZB2_PSEA9</name>
<dbReference type="GO" id="GO:0046872">
    <property type="term" value="F:metal ion binding"/>
    <property type="evidence" value="ECO:0007669"/>
    <property type="project" value="UniProtKB-KW"/>
</dbReference>
<keyword evidence="4 8" id="KW-0949">S-adenosyl-L-methionine</keyword>
<dbReference type="eggNOG" id="COG0621">
    <property type="taxonomic scope" value="Bacteria"/>
</dbReference>
<dbReference type="OrthoDB" id="9805215at2"/>
<evidence type="ECO:0000259" key="9">
    <source>
        <dbReference type="PROSITE" id="PS50926"/>
    </source>
</evidence>
<dbReference type="SFLD" id="SFLDF00274">
    <property type="entry name" value="ribosomal_protein_S12_methylth"/>
    <property type="match status" value="1"/>
</dbReference>
<dbReference type="InterPro" id="IPR038135">
    <property type="entry name" value="Methylthiotransferase_N_sf"/>
</dbReference>
<feature type="binding site" evidence="8">
    <location>
        <position position="18"/>
    </location>
    <ligand>
        <name>[4Fe-4S] cluster</name>
        <dbReference type="ChEBI" id="CHEBI:49883"/>
        <label>1</label>
    </ligand>
</feature>
<evidence type="ECO:0000259" key="11">
    <source>
        <dbReference type="PROSITE" id="PS51918"/>
    </source>
</evidence>
<dbReference type="GO" id="GO:0103039">
    <property type="term" value="F:protein methylthiotransferase activity"/>
    <property type="evidence" value="ECO:0007669"/>
    <property type="project" value="UniProtKB-EC"/>
</dbReference>
<organism evidence="12 13">
    <name type="scientific">Pseudodesulfovibrio aespoeensis (strain ATCC 700646 / DSM 10631 / Aspo-2)</name>
    <name type="common">Desulfovibrio aespoeensis</name>
    <dbReference type="NCBI Taxonomy" id="643562"/>
    <lineage>
        <taxon>Bacteria</taxon>
        <taxon>Pseudomonadati</taxon>
        <taxon>Thermodesulfobacteriota</taxon>
        <taxon>Desulfovibrionia</taxon>
        <taxon>Desulfovibrionales</taxon>
        <taxon>Desulfovibrionaceae</taxon>
    </lineage>
</organism>
<dbReference type="SFLD" id="SFLDG01061">
    <property type="entry name" value="methylthiotransferase"/>
    <property type="match status" value="1"/>
</dbReference>
<dbReference type="InterPro" id="IPR023404">
    <property type="entry name" value="rSAM_horseshoe"/>
</dbReference>
<dbReference type="InterPro" id="IPR005839">
    <property type="entry name" value="Methylthiotransferase"/>
</dbReference>
<evidence type="ECO:0000256" key="7">
    <source>
        <dbReference type="ARBA" id="ARBA00023014"/>
    </source>
</evidence>
<dbReference type="SFLD" id="SFLDS00029">
    <property type="entry name" value="Radical_SAM"/>
    <property type="match status" value="1"/>
</dbReference>
<dbReference type="PROSITE" id="PS51449">
    <property type="entry name" value="MTTASE_N"/>
    <property type="match status" value="1"/>
</dbReference>
<keyword evidence="2 8" id="KW-0963">Cytoplasm</keyword>
<dbReference type="Gene3D" id="2.40.50.140">
    <property type="entry name" value="Nucleic acid-binding proteins"/>
    <property type="match status" value="1"/>
</dbReference>
<keyword evidence="5 8" id="KW-0479">Metal-binding</keyword>
<dbReference type="InterPro" id="IPR007197">
    <property type="entry name" value="rSAM"/>
</dbReference>
<evidence type="ECO:0000256" key="6">
    <source>
        <dbReference type="ARBA" id="ARBA00023004"/>
    </source>
</evidence>
<dbReference type="NCBIfam" id="TIGR00089">
    <property type="entry name" value="MiaB/RimO family radical SAM methylthiotransferase"/>
    <property type="match status" value="1"/>
</dbReference>
<evidence type="ECO:0000256" key="4">
    <source>
        <dbReference type="ARBA" id="ARBA00022691"/>
    </source>
</evidence>
<dbReference type="Pfam" id="PF04055">
    <property type="entry name" value="Radical_SAM"/>
    <property type="match status" value="1"/>
</dbReference>
<sequence length="443" mass="48418">MAHHSVPAVKVFTVSLGCPKNLVDTERLLGALGPAMLPADTVAQADLALINTCGFIQPAVEESVAAILDAVRDADETRESTGRRPLVAVAGCLVSRYGQDLREELPEVDLWLSTDQLHLWPVMIAQAITHARPIPNAPRRLSTGPAYAYLKISEGCSHNCHFCTIPSIRGPHRSRPVEALLDEARTLAASVPEIIIVGQDSTSYGSDLGGDNTIKHLVSGLADLPGLAWLRLMYLYPAGLTDDLLGFLKSIGDPLLPYFDIPLQHAHPDVLASMGRPFARNPRKVIDRVRAHFSDAALRTTFIVGYPGETDEHFDHLMRFVEETRFHHLGVFPYWPEDGTPAAALPDPVDDQTKLDRRDALMALQADISREIMESHVGQTLPVLIEAPSPEWPGLFTGRTWFQAPEVDGTTYVSTPPDTTLTPGTIVTIEIDKADTYDLSGLV</sequence>
<dbReference type="RefSeq" id="WP_013515886.1">
    <property type="nucleotide sequence ID" value="NC_014844.1"/>
</dbReference>
<feature type="binding site" evidence="8">
    <location>
        <position position="160"/>
    </location>
    <ligand>
        <name>[4Fe-4S] cluster</name>
        <dbReference type="ChEBI" id="CHEBI:49883"/>
        <label>2</label>
        <note>4Fe-4S-S-AdoMet</note>
    </ligand>
</feature>
<dbReference type="GO" id="GO:0005829">
    <property type="term" value="C:cytosol"/>
    <property type="evidence" value="ECO:0007669"/>
    <property type="project" value="TreeGrafter"/>
</dbReference>
<evidence type="ECO:0000259" key="10">
    <source>
        <dbReference type="PROSITE" id="PS51449"/>
    </source>
</evidence>
<proteinExistence type="inferred from homology"/>
<dbReference type="InterPro" id="IPR002792">
    <property type="entry name" value="TRAM_dom"/>
</dbReference>
<dbReference type="EMBL" id="CP002431">
    <property type="protein sequence ID" value="ADU63984.1"/>
    <property type="molecule type" value="Genomic_DNA"/>
</dbReference>
<dbReference type="PANTHER" id="PTHR43837:SF1">
    <property type="entry name" value="RIBOSOMAL PROTEIN US12 METHYLTHIOTRANSFERASE RIMO"/>
    <property type="match status" value="1"/>
</dbReference>
<accession>E6VZB2</accession>
<keyword evidence="7 8" id="KW-0411">Iron-sulfur</keyword>
<dbReference type="Proteomes" id="UP000002191">
    <property type="component" value="Chromosome"/>
</dbReference>
<evidence type="ECO:0000256" key="2">
    <source>
        <dbReference type="ARBA" id="ARBA00022490"/>
    </source>
</evidence>
<dbReference type="EC" id="2.8.4.4" evidence="8"/>
<evidence type="ECO:0000256" key="5">
    <source>
        <dbReference type="ARBA" id="ARBA00022723"/>
    </source>
</evidence>
<dbReference type="PROSITE" id="PS51918">
    <property type="entry name" value="RADICAL_SAM"/>
    <property type="match status" value="1"/>
</dbReference>
<dbReference type="NCBIfam" id="TIGR01125">
    <property type="entry name" value="30S ribosomal protein S12 methylthiotransferase RimO"/>
    <property type="match status" value="1"/>
</dbReference>
<dbReference type="KEGG" id="das:Daes_2990"/>
<dbReference type="GO" id="GO:0035599">
    <property type="term" value="F:aspartic acid methylthiotransferase activity"/>
    <property type="evidence" value="ECO:0007669"/>
    <property type="project" value="TreeGrafter"/>
</dbReference>
<dbReference type="STRING" id="643562.Daes_2990"/>
<evidence type="ECO:0000256" key="1">
    <source>
        <dbReference type="ARBA" id="ARBA00022485"/>
    </source>
</evidence>
<dbReference type="InterPro" id="IPR005840">
    <property type="entry name" value="Ribosomal_uS12_MeSTrfase_RimO"/>
</dbReference>
<reference evidence="12 13" key="2">
    <citation type="journal article" date="2014" name="Genome Announc.">
        <title>Complete Genome Sequence of the Subsurface, Mesophilic Sulfate-Reducing Bacterium Desulfovibrio aespoeensis Aspo-2.</title>
        <authorList>
            <person name="Pedersen K."/>
            <person name="Bengtsson A."/>
            <person name="Edlund J."/>
            <person name="Rabe L."/>
            <person name="Hazen T."/>
            <person name="Chakraborty R."/>
            <person name="Goodwin L."/>
            <person name="Shapiro N."/>
        </authorList>
    </citation>
    <scope>NUCLEOTIDE SEQUENCE [LARGE SCALE GENOMIC DNA]</scope>
    <source>
        <strain evidence="13">ATCC 700646 / DSM 10631 / Aspo-2</strain>
    </source>
</reference>
<dbReference type="AlphaFoldDB" id="E6VZB2"/>
<keyword evidence="6 8" id="KW-0408">Iron</keyword>
<dbReference type="GO" id="GO:0006400">
    <property type="term" value="P:tRNA modification"/>
    <property type="evidence" value="ECO:0007669"/>
    <property type="project" value="InterPro"/>
</dbReference>
<dbReference type="Pfam" id="PF00919">
    <property type="entry name" value="UPF0004"/>
    <property type="match status" value="1"/>
</dbReference>
<feature type="domain" description="TRAM" evidence="9">
    <location>
        <begin position="374"/>
        <end position="443"/>
    </location>
</feature>